<keyword evidence="2" id="KW-1185">Reference proteome</keyword>
<evidence type="ECO:0008006" key="3">
    <source>
        <dbReference type="Google" id="ProtNLM"/>
    </source>
</evidence>
<proteinExistence type="predicted"/>
<dbReference type="RefSeq" id="WP_381329075.1">
    <property type="nucleotide sequence ID" value="NZ_JBHTMM010000041.1"/>
</dbReference>
<evidence type="ECO:0000313" key="2">
    <source>
        <dbReference type="Proteomes" id="UP001597058"/>
    </source>
</evidence>
<dbReference type="EMBL" id="JBHTMM010000041">
    <property type="protein sequence ID" value="MFD1309728.1"/>
    <property type="molecule type" value="Genomic_DNA"/>
</dbReference>
<sequence>MVLNWGSIQLSRIGLRETFTATEQGGNRSLSLAGQESMPPLTRAQLVGAHDNINALQGQSPMAVTFTDKPERNGYYQVTACASTLIEYRTEMVTADWTIALDRLGSAGEVDLQSRLTGVVRLNDFALTGERWHAPPIGHFGYYTGATNATTMTRTGADGAMTVYRGLPAGVIPRWGCDPTNYLKGRARVVDTTAPAAPIELEGTERAVPAAAWALSNGLVNITPSASATFDVQAYTGGAWHSKLWNVSVAGSGSSITSWDSASLLRNDPEQVILRLSKGQAPGRATLDLSLRRGSRFVEGYLQIGTAATLAAYRASLETNTSVAASGYVTATGNDTDGNRFAAGSARTFTAHTNGGVQKAATTALDFWIGVAAGGGSAVAGDAALDLRNMYIAALPEATYCVRR</sequence>
<evidence type="ECO:0000313" key="1">
    <source>
        <dbReference type="EMBL" id="MFD1309728.1"/>
    </source>
</evidence>
<comment type="caution">
    <text evidence="1">The sequence shown here is derived from an EMBL/GenBank/DDBJ whole genome shotgun (WGS) entry which is preliminary data.</text>
</comment>
<gene>
    <name evidence="1" type="ORF">ACFQ5X_28200</name>
</gene>
<reference evidence="2" key="1">
    <citation type="journal article" date="2019" name="Int. J. Syst. Evol. Microbiol.">
        <title>The Global Catalogue of Microorganisms (GCM) 10K type strain sequencing project: providing services to taxonomists for standard genome sequencing and annotation.</title>
        <authorList>
            <consortium name="The Broad Institute Genomics Platform"/>
            <consortium name="The Broad Institute Genome Sequencing Center for Infectious Disease"/>
            <person name="Wu L."/>
            <person name="Ma J."/>
        </authorList>
    </citation>
    <scope>NUCLEOTIDE SEQUENCE [LARGE SCALE GENOMIC DNA]</scope>
    <source>
        <strain evidence="2">CGMCC 4.7020</strain>
    </source>
</reference>
<accession>A0ABW3XJU8</accession>
<protein>
    <recommendedName>
        <fullName evidence="3">Minor tail protein</fullName>
    </recommendedName>
</protein>
<name>A0ABW3XJU8_9ACTN</name>
<organism evidence="1 2">
    <name type="scientific">Streptomyces kaempferi</name>
    <dbReference type="NCBI Taxonomy" id="333725"/>
    <lineage>
        <taxon>Bacteria</taxon>
        <taxon>Bacillati</taxon>
        <taxon>Actinomycetota</taxon>
        <taxon>Actinomycetes</taxon>
        <taxon>Kitasatosporales</taxon>
        <taxon>Streptomycetaceae</taxon>
        <taxon>Streptomyces</taxon>
    </lineage>
</organism>
<dbReference type="Proteomes" id="UP001597058">
    <property type="component" value="Unassembled WGS sequence"/>
</dbReference>